<dbReference type="Pfam" id="PF08531">
    <property type="entry name" value="Bac_rhamnosid_N"/>
    <property type="match status" value="1"/>
</dbReference>
<dbReference type="Gene3D" id="1.50.10.10">
    <property type="match status" value="1"/>
</dbReference>
<feature type="domain" description="Alpha-L-rhamnosidase six-hairpin glycosidase" evidence="6">
    <location>
        <begin position="360"/>
        <end position="688"/>
    </location>
</feature>
<dbReference type="Proteomes" id="UP000318815">
    <property type="component" value="Unassembled WGS sequence"/>
</dbReference>
<evidence type="ECO:0000259" key="5">
    <source>
        <dbReference type="Pfam" id="PF08531"/>
    </source>
</evidence>
<evidence type="ECO:0000256" key="3">
    <source>
        <dbReference type="ARBA" id="ARBA00022801"/>
    </source>
</evidence>
<dbReference type="SUPFAM" id="SSF48208">
    <property type="entry name" value="Six-hairpin glycosidases"/>
    <property type="match status" value="1"/>
</dbReference>
<keyword evidence="3" id="KW-0378">Hydrolase</keyword>
<reference evidence="8 9" key="1">
    <citation type="submission" date="2019-08" db="EMBL/GenBank/DDBJ databases">
        <title>Whole genome sequencing of chitin degrading bacteria Chitinophaga pinensis YS16.</title>
        <authorList>
            <person name="Singh R.P."/>
            <person name="Manchanda G."/>
            <person name="Maurya I.K."/>
            <person name="Joshi N.K."/>
            <person name="Srivastava A.K."/>
        </authorList>
    </citation>
    <scope>NUCLEOTIDE SEQUENCE [LARGE SCALE GENOMIC DNA]</scope>
    <source>
        <strain evidence="8 9">YS-16</strain>
    </source>
</reference>
<dbReference type="OrthoDB" id="9766741at2"/>
<dbReference type="InterPro" id="IPR035398">
    <property type="entry name" value="Bac_rhamnosid_C"/>
</dbReference>
<dbReference type="PANTHER" id="PTHR33307:SF6">
    <property type="entry name" value="ALPHA-RHAMNOSIDASE (EUROFUNG)-RELATED"/>
    <property type="match status" value="1"/>
</dbReference>
<dbReference type="InterPro" id="IPR013737">
    <property type="entry name" value="Bac_rhamnosid_N"/>
</dbReference>
<dbReference type="InterPro" id="IPR035396">
    <property type="entry name" value="Bac_rhamnosid6H"/>
</dbReference>
<dbReference type="Gene3D" id="2.60.420.10">
    <property type="entry name" value="Maltose phosphorylase, domain 3"/>
    <property type="match status" value="1"/>
</dbReference>
<feature type="domain" description="Bacterial alpha-L-rhamnosidase N-terminal" evidence="5">
    <location>
        <begin position="64"/>
        <end position="236"/>
    </location>
</feature>
<dbReference type="Pfam" id="PF05592">
    <property type="entry name" value="Bac_rhamnosid"/>
    <property type="match status" value="1"/>
</dbReference>
<dbReference type="Pfam" id="PF17389">
    <property type="entry name" value="Bac_rhamnosid6H"/>
    <property type="match status" value="1"/>
</dbReference>
<dbReference type="Gene3D" id="2.60.120.260">
    <property type="entry name" value="Galactose-binding domain-like"/>
    <property type="match status" value="2"/>
</dbReference>
<feature type="domain" description="Alpha-L-rhamnosidase C-terminal" evidence="7">
    <location>
        <begin position="691"/>
        <end position="760"/>
    </location>
</feature>
<keyword evidence="9" id="KW-1185">Reference proteome</keyword>
<comment type="catalytic activity">
    <reaction evidence="1">
        <text>Hydrolysis of terminal non-reducing alpha-L-rhamnose residues in alpha-L-rhamnosides.</text>
        <dbReference type="EC" id="3.2.1.40"/>
    </reaction>
</comment>
<evidence type="ECO:0000256" key="1">
    <source>
        <dbReference type="ARBA" id="ARBA00001445"/>
    </source>
</evidence>
<evidence type="ECO:0000313" key="8">
    <source>
        <dbReference type="EMBL" id="TWW01176.1"/>
    </source>
</evidence>
<dbReference type="InterPro" id="IPR008902">
    <property type="entry name" value="Rhamnosid_concanavalin"/>
</dbReference>
<dbReference type="EMBL" id="VOHS01000005">
    <property type="protein sequence ID" value="TWW01176.1"/>
    <property type="molecule type" value="Genomic_DNA"/>
</dbReference>
<evidence type="ECO:0000313" key="9">
    <source>
        <dbReference type="Proteomes" id="UP000318815"/>
    </source>
</evidence>
<name>A0A5C6M0I3_9BACT</name>
<dbReference type="EC" id="3.2.1.40" evidence="2"/>
<evidence type="ECO:0000259" key="4">
    <source>
        <dbReference type="Pfam" id="PF05592"/>
    </source>
</evidence>
<dbReference type="InterPro" id="IPR008928">
    <property type="entry name" value="6-hairpin_glycosidase_sf"/>
</dbReference>
<feature type="domain" description="Alpha-L-rhamnosidase concanavalin-like" evidence="4">
    <location>
        <begin position="246"/>
        <end position="347"/>
    </location>
</feature>
<organism evidence="8 9">
    <name type="scientific">Chitinophaga pinensis</name>
    <dbReference type="NCBI Taxonomy" id="79329"/>
    <lineage>
        <taxon>Bacteria</taxon>
        <taxon>Pseudomonadati</taxon>
        <taxon>Bacteroidota</taxon>
        <taxon>Chitinophagia</taxon>
        <taxon>Chitinophagales</taxon>
        <taxon>Chitinophagaceae</taxon>
        <taxon>Chitinophaga</taxon>
    </lineage>
</organism>
<proteinExistence type="predicted"/>
<dbReference type="PIRSF" id="PIRSF010631">
    <property type="entry name" value="A-rhamnsds"/>
    <property type="match status" value="1"/>
</dbReference>
<dbReference type="InterPro" id="IPR016007">
    <property type="entry name" value="Alpha_rhamnosid"/>
</dbReference>
<dbReference type="AlphaFoldDB" id="A0A5C6M0I3"/>
<evidence type="ECO:0000259" key="7">
    <source>
        <dbReference type="Pfam" id="PF17390"/>
    </source>
</evidence>
<comment type="caution">
    <text evidence="8">The sequence shown here is derived from an EMBL/GenBank/DDBJ whole genome shotgun (WGS) entry which is preliminary data.</text>
</comment>
<dbReference type="GO" id="GO:0030596">
    <property type="term" value="F:alpha-L-rhamnosidase activity"/>
    <property type="evidence" value="ECO:0007669"/>
    <property type="project" value="UniProtKB-EC"/>
</dbReference>
<sequence length="788" mass="88380">MSHSLLYHNLKHLTLRVILTAALLLITSIVSAQYTAWKGSWITNTEDTTATKAPYLRKTFALEKKVVSATAYVAGVGYHIVFVNGKPVTDAVLEQAYTRYDKRLLYKVYDVTALLSRKGAQSIAAELGNGWYNIQSHAVWGFQNAPWRKTPRLLLDLVIRYDDGTTETIATDNSWKYSTGPSQFNCLYSGEIYDARQEISGWNQTAFNDAGWKQVLLTASPGGALHEQIMPSIKVIRRIKPVSMKNLGNGKYLFDMGQNFAGVATLKVKGQAGTKVTMYYGEVLKNGELDMVHNTEHMRSMPGELRFQTDVYYLKGGQREVFTPRFVYHGFQYVQIETDQPLDLNVHSLEGLFYSTAFEEAGHFTSSDPMINKLYEAARQSYRSNFLSIPTDCPQREKNGWTADAHISTEIGLWNYQTTEGYRKWLHDVRDAQLPSGAMPGIAPSNGWGYDRPGNEEFTFGPAWGSALGFVTWYMYLYHNDTALVREHYDAFKKYTDAVAKGAEGYLFKHGLDDWMSLVKTPMPLTSTAYFYTDAELVAKMARVLGNKADEQTYTRLADSIRAAFNRAYFDANTGVYKDSTMTALSAAVFHGLATPEAAAKTAAQLSAKVQRSNYHADFGVMGTKYVLPTLSDYGYADVAFRMLTDTGYAGWAHWIANGATTLFEDWPGELSHNHIFFGDYCAWYYKTLAGIRPDEAAPGFQHFYIQPAFVKALNFVKADYASSAGMIKVEWKRKGNGIKVSVEIPSRATLRLPAGMTDDKNATRITLNGQQFDQIILTAGKYTFNLK</sequence>
<dbReference type="PANTHER" id="PTHR33307">
    <property type="entry name" value="ALPHA-RHAMNOSIDASE (EUROFUNG)"/>
    <property type="match status" value="1"/>
</dbReference>
<protein>
    <recommendedName>
        <fullName evidence="2">alpha-L-rhamnosidase</fullName>
        <ecNumber evidence="2">3.2.1.40</ecNumber>
    </recommendedName>
</protein>
<evidence type="ECO:0000259" key="6">
    <source>
        <dbReference type="Pfam" id="PF17389"/>
    </source>
</evidence>
<dbReference type="InterPro" id="IPR012341">
    <property type="entry name" value="6hp_glycosidase-like_sf"/>
</dbReference>
<gene>
    <name evidence="8" type="ORF">FEF09_06855</name>
</gene>
<evidence type="ECO:0000256" key="2">
    <source>
        <dbReference type="ARBA" id="ARBA00012652"/>
    </source>
</evidence>
<dbReference type="Pfam" id="PF17390">
    <property type="entry name" value="Bac_rhamnosid_C"/>
    <property type="match status" value="1"/>
</dbReference>
<dbReference type="GO" id="GO:0005975">
    <property type="term" value="P:carbohydrate metabolic process"/>
    <property type="evidence" value="ECO:0007669"/>
    <property type="project" value="InterPro"/>
</dbReference>
<accession>A0A5C6M0I3</accession>